<reference evidence="2 3" key="1">
    <citation type="submission" date="2014-10" db="EMBL/GenBank/DDBJ databases">
        <title>Genome sequence of Ponticoccus sp. strain UMTAT08 isolated from clonal culture of toxic dinoflagellate Alexandrium tamiyavanichii.</title>
        <authorList>
            <person name="Gan H.Y."/>
            <person name="Muhd D.-D."/>
            <person name="Mohd Noor M.E."/>
            <person name="Yeong Y.S."/>
            <person name="Usup G."/>
        </authorList>
    </citation>
    <scope>NUCLEOTIDE SEQUENCE [LARGE SCALE GENOMIC DNA]</scope>
    <source>
        <strain evidence="2 3">UMTAT08</strain>
    </source>
</reference>
<evidence type="ECO:0000256" key="1">
    <source>
        <dbReference type="SAM" id="MobiDB-lite"/>
    </source>
</evidence>
<comment type="caution">
    <text evidence="2">The sequence shown here is derived from an EMBL/GenBank/DDBJ whole genome shotgun (WGS) entry which is preliminary data.</text>
</comment>
<dbReference type="Proteomes" id="UP000030960">
    <property type="component" value="Unassembled WGS sequence"/>
</dbReference>
<organism evidence="2 3">
    <name type="scientific">Mameliella alba</name>
    <dbReference type="NCBI Taxonomy" id="561184"/>
    <lineage>
        <taxon>Bacteria</taxon>
        <taxon>Pseudomonadati</taxon>
        <taxon>Pseudomonadota</taxon>
        <taxon>Alphaproteobacteria</taxon>
        <taxon>Rhodobacterales</taxon>
        <taxon>Roseobacteraceae</taxon>
        <taxon>Mameliella</taxon>
    </lineage>
</organism>
<protein>
    <submittedName>
        <fullName evidence="2">Uncharacterized protein</fullName>
    </submittedName>
</protein>
<dbReference type="OrthoDB" id="8410231at2"/>
<dbReference type="AlphaFoldDB" id="A0A0B3RR61"/>
<accession>A0A0B3RR61</accession>
<dbReference type="STRING" id="561184.SAMN05216376_105191"/>
<proteinExistence type="predicted"/>
<keyword evidence="3" id="KW-1185">Reference proteome</keyword>
<feature type="region of interest" description="Disordered" evidence="1">
    <location>
        <begin position="13"/>
        <end position="33"/>
    </location>
</feature>
<evidence type="ECO:0000313" key="2">
    <source>
        <dbReference type="EMBL" id="KHQ50382.1"/>
    </source>
</evidence>
<dbReference type="EMBL" id="JSUQ01000027">
    <property type="protein sequence ID" value="KHQ50382.1"/>
    <property type="molecule type" value="Genomic_DNA"/>
</dbReference>
<dbReference type="InterPro" id="IPR008018">
    <property type="entry name" value="Phage_tail_attach_FII"/>
</dbReference>
<gene>
    <name evidence="2" type="ORF">OA50_05057</name>
</gene>
<dbReference type="GO" id="GO:0019068">
    <property type="term" value="P:virion assembly"/>
    <property type="evidence" value="ECO:0007669"/>
    <property type="project" value="InterPro"/>
</dbReference>
<dbReference type="Pfam" id="PF05354">
    <property type="entry name" value="Phage_attach"/>
    <property type="match status" value="1"/>
</dbReference>
<dbReference type="RefSeq" id="WP_043146246.1">
    <property type="nucleotide sequence ID" value="NZ_JSUQ01000027.1"/>
</dbReference>
<sequence length="108" mass="11313">MTFAADASAIFDGPLGVDATYTPAWAGPPDPEPEDLAIRVMPDLSDSQDGFGAGTFVSASAGFWVLVSDVAAPAAGDTITVDGATYTVQGEPVRDERRLKWRIEARPA</sequence>
<name>A0A0B3RR61_9RHOB</name>
<evidence type="ECO:0000313" key="3">
    <source>
        <dbReference type="Proteomes" id="UP000030960"/>
    </source>
</evidence>